<evidence type="ECO:0000313" key="5">
    <source>
        <dbReference type="Proteomes" id="UP001642409"/>
    </source>
</evidence>
<dbReference type="EMBL" id="CAXDID020000169">
    <property type="protein sequence ID" value="CAL6046684.1"/>
    <property type="molecule type" value="Genomic_DNA"/>
</dbReference>
<evidence type="ECO:0000313" key="2">
    <source>
        <dbReference type="EMBL" id="CAI9974058.1"/>
    </source>
</evidence>
<evidence type="ECO:0000313" key="3">
    <source>
        <dbReference type="EMBL" id="CAL6046684.1"/>
    </source>
</evidence>
<dbReference type="EMBL" id="CAXDID020000628">
    <property type="protein sequence ID" value="CAL6107127.1"/>
    <property type="molecule type" value="Genomic_DNA"/>
</dbReference>
<protein>
    <submittedName>
        <fullName evidence="2">Uncharacterized protein</fullName>
    </submittedName>
</protein>
<accession>A0AA86RIC3</accession>
<reference evidence="3 5" key="2">
    <citation type="submission" date="2024-07" db="EMBL/GenBank/DDBJ databases">
        <authorList>
            <person name="Akdeniz Z."/>
        </authorList>
    </citation>
    <scope>NUCLEOTIDE SEQUENCE [LARGE SCALE GENOMIC DNA]</scope>
</reference>
<evidence type="ECO:0000313" key="1">
    <source>
        <dbReference type="EMBL" id="CAI9933894.1"/>
    </source>
</evidence>
<dbReference type="EMBL" id="CATOUU010000554">
    <property type="protein sequence ID" value="CAI9933894.1"/>
    <property type="molecule type" value="Genomic_DNA"/>
</dbReference>
<proteinExistence type="predicted"/>
<keyword evidence="5" id="KW-1185">Reference proteome</keyword>
<dbReference type="SUPFAM" id="SSF55753">
    <property type="entry name" value="Actin depolymerizing proteins"/>
    <property type="match status" value="1"/>
</dbReference>
<name>A0AA86RIC3_9EUKA</name>
<evidence type="ECO:0000313" key="4">
    <source>
        <dbReference type="EMBL" id="CAL6107127.1"/>
    </source>
</evidence>
<organism evidence="2">
    <name type="scientific">Hexamita inflata</name>
    <dbReference type="NCBI Taxonomy" id="28002"/>
    <lineage>
        <taxon>Eukaryota</taxon>
        <taxon>Metamonada</taxon>
        <taxon>Diplomonadida</taxon>
        <taxon>Hexamitidae</taxon>
        <taxon>Hexamitinae</taxon>
        <taxon>Hexamita</taxon>
    </lineage>
</organism>
<dbReference type="AlphaFoldDB" id="A0AA86RIC3"/>
<sequence>MPFTIFVHDDPSQKQKITRLSAEYISHKTRIEMFKSGQDNAFRTIDLSKVNIDISRIGKTPKMFETKIDNETIYFERLEELKYMLNQLKNNIGDAEYAKKLSIPISNQVIPDYLVREARENNAPEYQLEIVDESSQEEDDAEEENLEDIDKELLEKFMQTQQDTLFIVRNLHIVEVPIKDKYDLNLSKQYVYINVMAGDNLEIQVISAVDFRPNARDFLFATVSSQQLCAKQAKLFKQTQVKQKNIEEFHPIDNESEFDIEQPVENVAQSILTSSAYVFKKLNLDVKRKKHRPSKLLTVTHIYNGAVERLCLESFVMLPFFDFDNPQPQITNQREIVYKGIYIFNLNNHYAIQFSASHDFKFATQEFKLVFQTPKIKDRALAMYFLDQLDVIERRTIVVNELDLSAVRKVCKGNKNKFNLSHLNQQQQILVEAYLSARDSLIKKNLFDTNQQLLGLEEDEFADFLQPMPKPKYIMIENGAPVQKATCNYYDLDEKSGCFVMLEGYLVYNFIGRKCSSKIKQFCAMQSRKFDAEIIYQDTERSDFQCLFADYGKMSPAQLKDMRERAMEKVRQVREEIPYTIKLEFQTYARPAPVPAPAKYTLKYHVATDQQNKNRDVLDGYNYEENGQRILNLCSSMAQMLTFHCPEIPKPFRVFVWKGQHCQNSQVFCQGSQFWIGEIGQKLYSQKLLKTQTEEQFDESPDFLSYFDCIVYHLGQFSKFQAMKKSWELGCLQQINKRDHIRVFKVYEHFNSAGKICFQEQVIFSQFNEVQMDPTTCVIVLDYKEEQMYVKYGRKCNDLIINYVKANALNALSVKTFKTNLYDDFKAKLLKYVKIAELPFKQESTGKDLDCWRISVNQQQINLRYTFNLQDVNKTSQLYLLRHGCLSRMYLVIPMDHMEDFMLQNTIKELKAMGVEFGLIDFRNQKLLIENLLTLQALLPSFVGMNMRYKDEFLTENSPGYFYSCCSHFHRLQMELLMKDCQQMGKPTIEFNAVRQKVFTNFYRNIENTLLNEYNMKYNKNKKTDKKLTQVQLMIQQKMEQKVIKQDNIALDISVGVPDLFEDE</sequence>
<dbReference type="EMBL" id="CATOUU010001135">
    <property type="protein sequence ID" value="CAI9974058.1"/>
    <property type="molecule type" value="Genomic_DNA"/>
</dbReference>
<gene>
    <name evidence="1" type="ORF">HINF_LOCUS21539</name>
    <name evidence="3" type="ORF">HINF_LOCUS41842</name>
    <name evidence="2" type="ORF">HINF_LOCUS61703</name>
    <name evidence="4" type="ORF">HINF_LOCUS74290</name>
</gene>
<dbReference type="Proteomes" id="UP001642409">
    <property type="component" value="Unassembled WGS sequence"/>
</dbReference>
<comment type="caution">
    <text evidence="2">The sequence shown here is derived from an EMBL/GenBank/DDBJ whole genome shotgun (WGS) entry which is preliminary data.</text>
</comment>
<reference evidence="2" key="1">
    <citation type="submission" date="2023-06" db="EMBL/GenBank/DDBJ databases">
        <authorList>
            <person name="Kurt Z."/>
        </authorList>
    </citation>
    <scope>NUCLEOTIDE SEQUENCE</scope>
</reference>